<proteinExistence type="predicted"/>
<organism evidence="1 2">
    <name type="scientific">Puccinia sorghi</name>
    <dbReference type="NCBI Taxonomy" id="27349"/>
    <lineage>
        <taxon>Eukaryota</taxon>
        <taxon>Fungi</taxon>
        <taxon>Dikarya</taxon>
        <taxon>Basidiomycota</taxon>
        <taxon>Pucciniomycotina</taxon>
        <taxon>Pucciniomycetes</taxon>
        <taxon>Pucciniales</taxon>
        <taxon>Pucciniaceae</taxon>
        <taxon>Puccinia</taxon>
    </lineage>
</organism>
<evidence type="ECO:0000313" key="2">
    <source>
        <dbReference type="Proteomes" id="UP000037035"/>
    </source>
</evidence>
<dbReference type="OrthoDB" id="2513953at2759"/>
<protein>
    <submittedName>
        <fullName evidence="1">Uncharacterized protein</fullName>
    </submittedName>
</protein>
<evidence type="ECO:0000313" key="1">
    <source>
        <dbReference type="EMBL" id="KNZ55782.1"/>
    </source>
</evidence>
<dbReference type="AlphaFoldDB" id="A0A0L6V5F8"/>
<comment type="caution">
    <text evidence="1">The sequence shown here is derived from an EMBL/GenBank/DDBJ whole genome shotgun (WGS) entry which is preliminary data.</text>
</comment>
<name>A0A0L6V5F8_9BASI</name>
<gene>
    <name evidence="1" type="ORF">VP01_2583g2</name>
</gene>
<dbReference type="Proteomes" id="UP000037035">
    <property type="component" value="Unassembled WGS sequence"/>
</dbReference>
<accession>A0A0L6V5F8</accession>
<dbReference type="EMBL" id="LAVV01007483">
    <property type="protein sequence ID" value="KNZ55782.1"/>
    <property type="molecule type" value="Genomic_DNA"/>
</dbReference>
<dbReference type="VEuPathDB" id="FungiDB:VP01_2583g2"/>
<sequence>MANKKGVLSKANIPKLDETNFLHWSMRMKAHLRHQGLIKKKHTETVDILMNYMSETALP</sequence>
<reference evidence="1 2" key="1">
    <citation type="submission" date="2015-08" db="EMBL/GenBank/DDBJ databases">
        <title>Next Generation Sequencing and Analysis of the Genome of Puccinia sorghi L Schw, the Causal Agent of Maize Common Rust.</title>
        <authorList>
            <person name="Rochi L."/>
            <person name="Burguener G."/>
            <person name="Darino M."/>
            <person name="Turjanski A."/>
            <person name="Kreff E."/>
            <person name="Dieguez M.J."/>
            <person name="Sacco F."/>
        </authorList>
    </citation>
    <scope>NUCLEOTIDE SEQUENCE [LARGE SCALE GENOMIC DNA]</scope>
    <source>
        <strain evidence="1 2">RO10H11247</strain>
    </source>
</reference>
<keyword evidence="2" id="KW-1185">Reference proteome</keyword>